<evidence type="ECO:0000256" key="4">
    <source>
        <dbReference type="ARBA" id="ARBA00012745"/>
    </source>
</evidence>
<keyword evidence="7" id="KW-0479">Metal-binding</keyword>
<dbReference type="Pfam" id="PF03331">
    <property type="entry name" value="LpxC"/>
    <property type="match status" value="1"/>
</dbReference>
<proteinExistence type="predicted"/>
<evidence type="ECO:0000256" key="6">
    <source>
        <dbReference type="ARBA" id="ARBA00022556"/>
    </source>
</evidence>
<reference evidence="13 14" key="1">
    <citation type="journal article" date="2016" name="Appl. Environ. Microbiol.">
        <title>Whole genome relationships among Francisella bacteria of diverse origin define new species and provide specific regions for detection.</title>
        <authorList>
            <person name="Challacombe J.F."/>
            <person name="Petersen J.M."/>
            <person name="Gallegos-Graves V."/>
            <person name="Hodge D."/>
            <person name="Pillai S."/>
            <person name="Kuske C.R."/>
        </authorList>
    </citation>
    <scope>NUCLEOTIDE SEQUENCE [LARGE SCALE GENOMIC DNA]</scope>
    <source>
        <strain evidence="14">TX07-7310</strain>
    </source>
</reference>
<evidence type="ECO:0000256" key="3">
    <source>
        <dbReference type="ARBA" id="ARBA00005002"/>
    </source>
</evidence>
<dbReference type="InterPro" id="IPR015870">
    <property type="entry name" value="UDP-acyl_N-AcGlcN_deAcase_N"/>
</dbReference>
<evidence type="ECO:0000313" key="13">
    <source>
        <dbReference type="EMBL" id="API87380.1"/>
    </source>
</evidence>
<keyword evidence="10" id="KW-0443">Lipid metabolism</keyword>
<name>A0A1L4BU55_9GAMM</name>
<keyword evidence="14" id="KW-1185">Reference proteome</keyword>
<accession>A0A1L4BU55</accession>
<dbReference type="NCBIfam" id="TIGR00325">
    <property type="entry name" value="lpxC"/>
    <property type="match status" value="1"/>
</dbReference>
<keyword evidence="8" id="KW-0378">Hydrolase</keyword>
<evidence type="ECO:0000256" key="5">
    <source>
        <dbReference type="ARBA" id="ARBA00022516"/>
    </source>
</evidence>
<gene>
    <name evidence="13" type="ORF">F7310_08390</name>
</gene>
<evidence type="ECO:0000313" key="14">
    <source>
        <dbReference type="Proteomes" id="UP000184222"/>
    </source>
</evidence>
<dbReference type="STRING" id="573570.F7310_08390"/>
<dbReference type="EC" id="3.5.1.108" evidence="4 12"/>
<keyword evidence="6" id="KW-0441">Lipid A biosynthesis</keyword>
<comment type="pathway">
    <text evidence="3">Glycolipid biosynthesis; lipid IV(A) biosynthesis; lipid IV(A) from (3R)-3-hydroxytetradecanoyl-[acyl-carrier-protein] and UDP-N-acetyl-alpha-D-glucosamine: step 2/6.</text>
</comment>
<dbReference type="GO" id="GO:0016020">
    <property type="term" value="C:membrane"/>
    <property type="evidence" value="ECO:0007669"/>
    <property type="project" value="GOC"/>
</dbReference>
<comment type="function">
    <text evidence="2">Catalyzes the hydrolysis of UDP-3-O-myristoyl-N-acetylglucosamine to form UDP-3-O-myristoylglucosamine and acetate, the committed step in lipid A biosynthesis.</text>
</comment>
<dbReference type="UniPathway" id="UPA00359">
    <property type="reaction ID" value="UER00478"/>
</dbReference>
<dbReference type="GO" id="GO:0103117">
    <property type="term" value="F:UDP-3-O-acyl-N-acetylglucosamine deacetylase activity"/>
    <property type="evidence" value="ECO:0007669"/>
    <property type="project" value="UniProtKB-UniRule"/>
</dbReference>
<protein>
    <recommendedName>
        <fullName evidence="4 12">UDP-3-O-acyl-N-acetylglucosamine deacetylase</fullName>
        <ecNumber evidence="4 12">3.5.1.108</ecNumber>
    </recommendedName>
</protein>
<evidence type="ECO:0000256" key="9">
    <source>
        <dbReference type="ARBA" id="ARBA00022833"/>
    </source>
</evidence>
<dbReference type="AlphaFoldDB" id="A0A1L4BU55"/>
<evidence type="ECO:0000256" key="11">
    <source>
        <dbReference type="ARBA" id="ARBA00024535"/>
    </source>
</evidence>
<dbReference type="GO" id="GO:0009245">
    <property type="term" value="P:lipid A biosynthetic process"/>
    <property type="evidence" value="ECO:0007669"/>
    <property type="project" value="UniProtKB-UniRule"/>
</dbReference>
<dbReference type="Proteomes" id="UP000184222">
    <property type="component" value="Chromosome"/>
</dbReference>
<dbReference type="PANTHER" id="PTHR33694:SF1">
    <property type="entry name" value="UDP-3-O-ACYL-N-ACETYLGLUCOSAMINE DEACETYLASE 1, MITOCHONDRIAL-RELATED"/>
    <property type="match status" value="1"/>
</dbReference>
<evidence type="ECO:0000256" key="12">
    <source>
        <dbReference type="NCBIfam" id="TIGR00325"/>
    </source>
</evidence>
<comment type="catalytic activity">
    <reaction evidence="11">
        <text>a UDP-3-O-[(3R)-3-hydroxyacyl]-N-acetyl-alpha-D-glucosamine + H2O = a UDP-3-O-[(3R)-3-hydroxyacyl]-alpha-D-glucosamine + acetate</text>
        <dbReference type="Rhea" id="RHEA:67816"/>
        <dbReference type="ChEBI" id="CHEBI:15377"/>
        <dbReference type="ChEBI" id="CHEBI:30089"/>
        <dbReference type="ChEBI" id="CHEBI:137740"/>
        <dbReference type="ChEBI" id="CHEBI:173225"/>
        <dbReference type="EC" id="3.5.1.108"/>
    </reaction>
</comment>
<dbReference type="InterPro" id="IPR011334">
    <property type="entry name" value="UDP-acyl_GlcNac_deAcase_C"/>
</dbReference>
<dbReference type="InterPro" id="IPR020568">
    <property type="entry name" value="Ribosomal_Su5_D2-typ_SF"/>
</dbReference>
<dbReference type="Gene3D" id="3.30.1700.10">
    <property type="entry name" value="lpxc deacetylase, domain 2"/>
    <property type="match status" value="1"/>
</dbReference>
<keyword evidence="5" id="KW-0444">Lipid biosynthesis</keyword>
<dbReference type="PANTHER" id="PTHR33694">
    <property type="entry name" value="UDP-3-O-ACYL-N-ACETYLGLUCOSAMINE DEACETYLASE 1, MITOCHONDRIAL-RELATED"/>
    <property type="match status" value="1"/>
</dbReference>
<keyword evidence="9" id="KW-0862">Zinc</keyword>
<evidence type="ECO:0000256" key="2">
    <source>
        <dbReference type="ARBA" id="ARBA00002923"/>
    </source>
</evidence>
<sequence>MQNTLENPVFLEGKGLHNGKKNKIIISPAPINTGIVFCVKGKQILTNYAQVLHKPLCTCLAYNQNIYIRTVEHLLATLYSAEIDNAYIYTNDSEIPLLDGSCIDLYKSIKAAGMNSFPNAPQKILKIKKTIAYRKDNRYIKTCPSKTFKINLQIKPKCGYQNYNNEISPKLLIDECIDARTFGPLYKGMLAKVLTKFSNTPCAQGANWRNSILLTKNRSIIKGGLRYNNEHVRHRVMDLVGDLMLCGSRHIQGYFETYSTSHEMNTELLKKIFSDESNYEWIIT</sequence>
<evidence type="ECO:0000256" key="7">
    <source>
        <dbReference type="ARBA" id="ARBA00022723"/>
    </source>
</evidence>
<dbReference type="RefSeq" id="WP_072713164.1">
    <property type="nucleotide sequence ID" value="NZ_CP016796.1"/>
</dbReference>
<comment type="cofactor">
    <cofactor evidence="1">
        <name>Zn(2+)</name>
        <dbReference type="ChEBI" id="CHEBI:29105"/>
    </cofactor>
</comment>
<dbReference type="GO" id="GO:0046872">
    <property type="term" value="F:metal ion binding"/>
    <property type="evidence" value="ECO:0007669"/>
    <property type="project" value="UniProtKB-KW"/>
</dbReference>
<dbReference type="Gene3D" id="3.30.230.20">
    <property type="entry name" value="lpxc deacetylase, domain 1"/>
    <property type="match status" value="1"/>
</dbReference>
<evidence type="ECO:0000256" key="8">
    <source>
        <dbReference type="ARBA" id="ARBA00022801"/>
    </source>
</evidence>
<dbReference type="EMBL" id="CP016796">
    <property type="protein sequence ID" value="API87380.1"/>
    <property type="molecule type" value="Genomic_DNA"/>
</dbReference>
<dbReference type="KEGG" id="frx:F7310_08390"/>
<evidence type="ECO:0000256" key="1">
    <source>
        <dbReference type="ARBA" id="ARBA00001947"/>
    </source>
</evidence>
<dbReference type="InterPro" id="IPR004463">
    <property type="entry name" value="UDP-acyl_GlcNac_deAcase"/>
</dbReference>
<evidence type="ECO:0000256" key="10">
    <source>
        <dbReference type="ARBA" id="ARBA00023098"/>
    </source>
</evidence>
<dbReference type="OrthoDB" id="9802746at2"/>
<dbReference type="SUPFAM" id="SSF54211">
    <property type="entry name" value="Ribosomal protein S5 domain 2-like"/>
    <property type="match status" value="2"/>
</dbReference>
<organism evidence="13 14">
    <name type="scientific">Francisella uliginis</name>
    <dbReference type="NCBI Taxonomy" id="573570"/>
    <lineage>
        <taxon>Bacteria</taxon>
        <taxon>Pseudomonadati</taxon>
        <taxon>Pseudomonadota</taxon>
        <taxon>Gammaproteobacteria</taxon>
        <taxon>Thiotrichales</taxon>
        <taxon>Francisellaceae</taxon>
        <taxon>Francisella</taxon>
    </lineage>
</organism>